<dbReference type="PANTHER" id="PTHR43037:SF5">
    <property type="entry name" value="FERULOYL ESTERASE"/>
    <property type="match status" value="1"/>
</dbReference>
<dbReference type="AlphaFoldDB" id="A0AAW5BTY6"/>
<dbReference type="GO" id="GO:0016787">
    <property type="term" value="F:hydrolase activity"/>
    <property type="evidence" value="ECO:0007669"/>
    <property type="project" value="UniProtKB-KW"/>
</dbReference>
<dbReference type="SUPFAM" id="SSF53474">
    <property type="entry name" value="alpha/beta-Hydrolases"/>
    <property type="match status" value="1"/>
</dbReference>
<name>A0AAW5BTY6_9FIRM</name>
<gene>
    <name evidence="3" type="ORF">L0N08_02520</name>
</gene>
<dbReference type="Gene3D" id="3.40.50.1820">
    <property type="entry name" value="alpha/beta hydrolase"/>
    <property type="match status" value="1"/>
</dbReference>
<protein>
    <submittedName>
        <fullName evidence="3">Prolyl oligopeptidase family serine peptidase</fullName>
    </submittedName>
</protein>
<dbReference type="RefSeq" id="WP_238053399.1">
    <property type="nucleotide sequence ID" value="NZ_JAKNGE010000002.1"/>
</dbReference>
<keyword evidence="1" id="KW-0732">Signal</keyword>
<comment type="caution">
    <text evidence="3">The sequence shown here is derived from an EMBL/GenBank/DDBJ whole genome shotgun (WGS) entry which is preliminary data.</text>
</comment>
<dbReference type="PANTHER" id="PTHR43037">
    <property type="entry name" value="UNNAMED PRODUCT-RELATED"/>
    <property type="match status" value="1"/>
</dbReference>
<dbReference type="Proteomes" id="UP001299608">
    <property type="component" value="Unassembled WGS sequence"/>
</dbReference>
<proteinExistence type="predicted"/>
<dbReference type="InterPro" id="IPR029058">
    <property type="entry name" value="AB_hydrolase_fold"/>
</dbReference>
<reference evidence="3" key="1">
    <citation type="submission" date="2022-01" db="EMBL/GenBank/DDBJ databases">
        <title>Collection of gut derived symbiotic bacterial strains cultured from healthy donors.</title>
        <authorList>
            <person name="Lin H."/>
            <person name="Kohout C."/>
            <person name="Waligurski E."/>
            <person name="Pamer E.G."/>
        </authorList>
    </citation>
    <scope>NUCLEOTIDE SEQUENCE</scope>
    <source>
        <strain evidence="3">DFI.6.55</strain>
    </source>
</reference>
<evidence type="ECO:0000313" key="4">
    <source>
        <dbReference type="Proteomes" id="UP001299608"/>
    </source>
</evidence>
<keyword evidence="2" id="KW-0378">Hydrolase</keyword>
<dbReference type="InterPro" id="IPR000801">
    <property type="entry name" value="Esterase-like"/>
</dbReference>
<evidence type="ECO:0000256" key="2">
    <source>
        <dbReference type="ARBA" id="ARBA00022801"/>
    </source>
</evidence>
<dbReference type="InterPro" id="IPR050955">
    <property type="entry name" value="Plant_Biomass_Hydrol_Est"/>
</dbReference>
<organism evidence="3 4">
    <name type="scientific">Enterocloster aldenensis</name>
    <dbReference type="NCBI Taxonomy" id="358742"/>
    <lineage>
        <taxon>Bacteria</taxon>
        <taxon>Bacillati</taxon>
        <taxon>Bacillota</taxon>
        <taxon>Clostridia</taxon>
        <taxon>Lachnospirales</taxon>
        <taxon>Lachnospiraceae</taxon>
        <taxon>Enterocloster</taxon>
    </lineage>
</organism>
<dbReference type="Pfam" id="PF00756">
    <property type="entry name" value="Esterase"/>
    <property type="match status" value="1"/>
</dbReference>
<accession>A0AAW5BTY6</accession>
<sequence>MKSYLQEPVAQALPDASLVTIDRKNYYRQFLHGYYQFDCAVSGAVTRSAKFYIPEGSVYNQPTVFIGIPGGRNPWDFMVESGWKELSDYYGLYLVLMEAGDGGVWRNDQADMDYLNALNNDLAVRPLFCSFQANFYAAAYGDAADAVGAQSRRMPRAYAAVALLGTSGMTAEEAEVLRTTQSRVEGVCYSQVQCPVWLLFAGKDEAAEREIGYYRYANHSRDSGIVSGAGSSAVSGASSNPASDGMDGMRITWVPQEGGTVDEHWCANVVADFGPWEKSVDRNYSEAVLTELFDGIYRYPGNNNGALRRAGNIYERGFKKFSADVWGGYYGDRRDTYRREWYAYVPESAPKDGTIPAVFVFHGAGGSGDEIADRIGWSHAADKYGFMIIMPTASEPNEVRSISGIRTNNIFRAMWNTGGPQPERPEDMRFLDFLYQWLTEHYPVDKSRIYASGQSSGGMMSWACAAYRPDYFAAAAPFSARHIDIEAVEHGSRERPPVEGSMIPIIANLGCCDAAFKGGFTQAQELVDYWCVRYGLTKRWADYTYMDGGKNCSFKDGLVAHYVFETGDGVPMLHLTETDTKAHATWPSECESVWNGYFTKFSKDPVTKDLYYEGRICRPT</sequence>
<dbReference type="EMBL" id="JAKNGE010000002">
    <property type="protein sequence ID" value="MCG4744279.1"/>
    <property type="molecule type" value="Genomic_DNA"/>
</dbReference>
<evidence type="ECO:0000313" key="3">
    <source>
        <dbReference type="EMBL" id="MCG4744279.1"/>
    </source>
</evidence>
<evidence type="ECO:0000256" key="1">
    <source>
        <dbReference type="ARBA" id="ARBA00022729"/>
    </source>
</evidence>